<organism evidence="8 9">
    <name type="scientific">Microvirga guangxiensis</name>
    <dbReference type="NCBI Taxonomy" id="549386"/>
    <lineage>
        <taxon>Bacteria</taxon>
        <taxon>Pseudomonadati</taxon>
        <taxon>Pseudomonadota</taxon>
        <taxon>Alphaproteobacteria</taxon>
        <taxon>Hyphomicrobiales</taxon>
        <taxon>Methylobacteriaceae</taxon>
        <taxon>Microvirga</taxon>
    </lineage>
</organism>
<protein>
    <submittedName>
        <fullName evidence="8">Cytochrome b</fullName>
    </submittedName>
</protein>
<accession>A0A1G5KCJ9</accession>
<feature type="transmembrane region" description="Helical" evidence="6">
    <location>
        <begin position="58"/>
        <end position="79"/>
    </location>
</feature>
<keyword evidence="4 6" id="KW-1133">Transmembrane helix</keyword>
<dbReference type="RefSeq" id="WP_091136659.1">
    <property type="nucleotide sequence ID" value="NZ_FMVJ01000009.1"/>
</dbReference>
<evidence type="ECO:0000256" key="2">
    <source>
        <dbReference type="ARBA" id="ARBA00022475"/>
    </source>
</evidence>
<dbReference type="Proteomes" id="UP000199569">
    <property type="component" value="Unassembled WGS sequence"/>
</dbReference>
<dbReference type="GO" id="GO:0020037">
    <property type="term" value="F:heme binding"/>
    <property type="evidence" value="ECO:0007669"/>
    <property type="project" value="TreeGrafter"/>
</dbReference>
<evidence type="ECO:0000313" key="8">
    <source>
        <dbReference type="EMBL" id="SCY97780.1"/>
    </source>
</evidence>
<evidence type="ECO:0000259" key="7">
    <source>
        <dbReference type="Pfam" id="PF01292"/>
    </source>
</evidence>
<proteinExistence type="predicted"/>
<gene>
    <name evidence="8" type="ORF">SAMN02927923_03177</name>
</gene>
<reference evidence="9" key="1">
    <citation type="submission" date="2016-10" db="EMBL/GenBank/DDBJ databases">
        <authorList>
            <person name="Varghese N."/>
            <person name="Submissions S."/>
        </authorList>
    </citation>
    <scope>NUCLEOTIDE SEQUENCE [LARGE SCALE GENOMIC DNA]</scope>
    <source>
        <strain evidence="9">CGMCC 1.7666</strain>
    </source>
</reference>
<dbReference type="Gene3D" id="1.20.950.20">
    <property type="entry name" value="Transmembrane di-heme cytochromes, Chain C"/>
    <property type="match status" value="1"/>
</dbReference>
<keyword evidence="2" id="KW-1003">Cell membrane</keyword>
<dbReference type="SUPFAM" id="SSF81342">
    <property type="entry name" value="Transmembrane di-heme cytochromes"/>
    <property type="match status" value="1"/>
</dbReference>
<dbReference type="PANTHER" id="PTHR30485">
    <property type="entry name" value="NI/FE-HYDROGENASE 1 B-TYPE CYTOCHROME SUBUNIT"/>
    <property type="match status" value="1"/>
</dbReference>
<dbReference type="InterPro" id="IPR011577">
    <property type="entry name" value="Cyt_b561_bac/Ni-Hgenase"/>
</dbReference>
<dbReference type="Pfam" id="PF01292">
    <property type="entry name" value="Ni_hydr_CYTB"/>
    <property type="match status" value="1"/>
</dbReference>
<dbReference type="AlphaFoldDB" id="A0A1G5KCJ9"/>
<comment type="subcellular location">
    <subcellularLocation>
        <location evidence="1">Cell membrane</location>
        <topology evidence="1">Multi-pass membrane protein</topology>
    </subcellularLocation>
</comment>
<feature type="transmembrane region" description="Helical" evidence="6">
    <location>
        <begin position="120"/>
        <end position="145"/>
    </location>
</feature>
<evidence type="ECO:0000256" key="4">
    <source>
        <dbReference type="ARBA" id="ARBA00022989"/>
    </source>
</evidence>
<keyword evidence="5 6" id="KW-0472">Membrane</keyword>
<dbReference type="InterPro" id="IPR016174">
    <property type="entry name" value="Di-haem_cyt_TM"/>
</dbReference>
<evidence type="ECO:0000256" key="6">
    <source>
        <dbReference type="SAM" id="Phobius"/>
    </source>
</evidence>
<evidence type="ECO:0000313" key="9">
    <source>
        <dbReference type="Proteomes" id="UP000199569"/>
    </source>
</evidence>
<keyword evidence="9" id="KW-1185">Reference proteome</keyword>
<feature type="transmembrane region" description="Helical" evidence="6">
    <location>
        <begin position="157"/>
        <end position="177"/>
    </location>
</feature>
<feature type="transmembrane region" description="Helical" evidence="6">
    <location>
        <begin position="33"/>
        <end position="52"/>
    </location>
</feature>
<dbReference type="STRING" id="549386.SAMN02927923_03177"/>
<name>A0A1G5KCJ9_9HYPH</name>
<evidence type="ECO:0000256" key="5">
    <source>
        <dbReference type="ARBA" id="ARBA00023136"/>
    </source>
</evidence>
<evidence type="ECO:0000256" key="3">
    <source>
        <dbReference type="ARBA" id="ARBA00022692"/>
    </source>
</evidence>
<sequence length="195" mass="20894">MTASKHAVESAGAMPAVAASSAQAKTVRVWDPFVRIFHWSIVVLFAAAFATGDEIEWLHIRIGYAIAALVALRIVWGFVGTRHARFGDFVRSPGEIATYSGQALRFRAPRHLGHNPAGGAMVVALLVLVAGIAATGFAMITDAFWGSQWLEDLHEGLGYTTMGLIALHVAGVVFSSLEHGENLVRAMITGRKRAS</sequence>
<keyword evidence="3 6" id="KW-0812">Transmembrane</keyword>
<feature type="domain" description="Cytochrome b561 bacterial/Ni-hydrogenase" evidence="7">
    <location>
        <begin position="29"/>
        <end position="190"/>
    </location>
</feature>
<dbReference type="GO" id="GO:0005886">
    <property type="term" value="C:plasma membrane"/>
    <property type="evidence" value="ECO:0007669"/>
    <property type="project" value="UniProtKB-SubCell"/>
</dbReference>
<dbReference type="PANTHER" id="PTHR30485:SF2">
    <property type="entry name" value="BLL0597 PROTEIN"/>
    <property type="match status" value="1"/>
</dbReference>
<evidence type="ECO:0000256" key="1">
    <source>
        <dbReference type="ARBA" id="ARBA00004651"/>
    </source>
</evidence>
<dbReference type="GO" id="GO:0022904">
    <property type="term" value="P:respiratory electron transport chain"/>
    <property type="evidence" value="ECO:0007669"/>
    <property type="project" value="InterPro"/>
</dbReference>
<dbReference type="InterPro" id="IPR051542">
    <property type="entry name" value="Hydrogenase_cytochrome"/>
</dbReference>
<dbReference type="GO" id="GO:0009055">
    <property type="term" value="F:electron transfer activity"/>
    <property type="evidence" value="ECO:0007669"/>
    <property type="project" value="InterPro"/>
</dbReference>
<dbReference type="OrthoDB" id="196472at2"/>
<dbReference type="EMBL" id="FMVJ01000009">
    <property type="protein sequence ID" value="SCY97780.1"/>
    <property type="molecule type" value="Genomic_DNA"/>
</dbReference>